<proteinExistence type="predicted"/>
<accession>A0A2C6K1E5</accession>
<feature type="compositionally biased region" description="Low complexity" evidence="1">
    <location>
        <begin position="20"/>
        <end position="34"/>
    </location>
</feature>
<feature type="region of interest" description="Disordered" evidence="1">
    <location>
        <begin position="1"/>
        <end position="72"/>
    </location>
</feature>
<feature type="compositionally biased region" description="Pro residues" evidence="1">
    <location>
        <begin position="35"/>
        <end position="62"/>
    </location>
</feature>
<dbReference type="RefSeq" id="XP_067918099.1">
    <property type="nucleotide sequence ID" value="XM_068069925.1"/>
</dbReference>
<protein>
    <submittedName>
        <fullName evidence="2">Variable surface lipoprotein</fullName>
    </submittedName>
</protein>
<dbReference type="OrthoDB" id="361911at2759"/>
<feature type="non-terminal residue" evidence="2">
    <location>
        <position position="162"/>
    </location>
</feature>
<organism evidence="2 3">
    <name type="scientific">Cystoisospora suis</name>
    <dbReference type="NCBI Taxonomy" id="483139"/>
    <lineage>
        <taxon>Eukaryota</taxon>
        <taxon>Sar</taxon>
        <taxon>Alveolata</taxon>
        <taxon>Apicomplexa</taxon>
        <taxon>Conoidasida</taxon>
        <taxon>Coccidia</taxon>
        <taxon>Eucoccidiorida</taxon>
        <taxon>Eimeriorina</taxon>
        <taxon>Sarcocystidae</taxon>
        <taxon>Cystoisospora</taxon>
    </lineage>
</organism>
<comment type="caution">
    <text evidence="2">The sequence shown here is derived from an EMBL/GenBank/DDBJ whole genome shotgun (WGS) entry which is preliminary data.</text>
</comment>
<keyword evidence="2" id="KW-0449">Lipoprotein</keyword>
<keyword evidence="3" id="KW-1185">Reference proteome</keyword>
<evidence type="ECO:0000313" key="3">
    <source>
        <dbReference type="Proteomes" id="UP000221165"/>
    </source>
</evidence>
<evidence type="ECO:0000313" key="2">
    <source>
        <dbReference type="EMBL" id="PHJ16370.1"/>
    </source>
</evidence>
<reference evidence="2 3" key="1">
    <citation type="journal article" date="2017" name="Int. J. Parasitol.">
        <title>The genome of the protozoan parasite Cystoisospora suis and a reverse vaccinology approach to identify vaccine candidates.</title>
        <authorList>
            <person name="Palmieri N."/>
            <person name="Shrestha A."/>
            <person name="Ruttkowski B."/>
            <person name="Beck T."/>
            <person name="Vogl C."/>
            <person name="Tomley F."/>
            <person name="Blake D.P."/>
            <person name="Joachim A."/>
        </authorList>
    </citation>
    <scope>NUCLEOTIDE SEQUENCE [LARGE SCALE GENOMIC DNA]</scope>
    <source>
        <strain evidence="2 3">Wien I</strain>
    </source>
</reference>
<dbReference type="VEuPathDB" id="ToxoDB:CSUI_009816"/>
<gene>
    <name evidence="2" type="ORF">CSUI_009816</name>
</gene>
<dbReference type="GeneID" id="94433136"/>
<dbReference type="EMBL" id="MIGC01006091">
    <property type="protein sequence ID" value="PHJ16370.1"/>
    <property type="molecule type" value="Genomic_DNA"/>
</dbReference>
<dbReference type="AlphaFoldDB" id="A0A2C6K1E5"/>
<dbReference type="Proteomes" id="UP000221165">
    <property type="component" value="Unassembled WGS sequence"/>
</dbReference>
<name>A0A2C6K1E5_9APIC</name>
<evidence type="ECO:0000256" key="1">
    <source>
        <dbReference type="SAM" id="MobiDB-lite"/>
    </source>
</evidence>
<sequence length="162" mass="17186">METMMRYQPRPGGGGGGSMMGMPSPGGSSLLLPPSSSPSPPPVHSFPSSSPPSSSPLSPPAPLGGNVYGVASNLRPPPQVIENKIAEQKEALLSSAEYIDSLQKKFDELRGDPDMVRDTIQRIDLMYAQVDTLVQALAGICSFAAVRDATRDQLVQCVLDYL</sequence>